<dbReference type="RefSeq" id="XP_024732292.1">
    <property type="nucleotide sequence ID" value="XM_024888769.1"/>
</dbReference>
<keyword evidence="2" id="KW-1185">Reference proteome</keyword>
<organism evidence="1 2">
    <name type="scientific">Hyaloscypha bicolor E</name>
    <dbReference type="NCBI Taxonomy" id="1095630"/>
    <lineage>
        <taxon>Eukaryota</taxon>
        <taxon>Fungi</taxon>
        <taxon>Dikarya</taxon>
        <taxon>Ascomycota</taxon>
        <taxon>Pezizomycotina</taxon>
        <taxon>Leotiomycetes</taxon>
        <taxon>Helotiales</taxon>
        <taxon>Hyaloscyphaceae</taxon>
        <taxon>Hyaloscypha</taxon>
        <taxon>Hyaloscypha bicolor</taxon>
    </lineage>
</organism>
<gene>
    <name evidence="1" type="ORF">K444DRAFT_87630</name>
</gene>
<accession>A0A2J6SX87</accession>
<reference evidence="1 2" key="1">
    <citation type="submission" date="2016-04" db="EMBL/GenBank/DDBJ databases">
        <title>A degradative enzymes factory behind the ericoid mycorrhizal symbiosis.</title>
        <authorList>
            <consortium name="DOE Joint Genome Institute"/>
            <person name="Martino E."/>
            <person name="Morin E."/>
            <person name="Grelet G."/>
            <person name="Kuo A."/>
            <person name="Kohler A."/>
            <person name="Daghino S."/>
            <person name="Barry K."/>
            <person name="Choi C."/>
            <person name="Cichocki N."/>
            <person name="Clum A."/>
            <person name="Copeland A."/>
            <person name="Hainaut M."/>
            <person name="Haridas S."/>
            <person name="Labutti K."/>
            <person name="Lindquist E."/>
            <person name="Lipzen A."/>
            <person name="Khouja H.-R."/>
            <person name="Murat C."/>
            <person name="Ohm R."/>
            <person name="Olson A."/>
            <person name="Spatafora J."/>
            <person name="Veneault-Fourrey C."/>
            <person name="Henrissat B."/>
            <person name="Grigoriev I."/>
            <person name="Martin F."/>
            <person name="Perotto S."/>
        </authorList>
    </citation>
    <scope>NUCLEOTIDE SEQUENCE [LARGE SCALE GENOMIC DNA]</scope>
    <source>
        <strain evidence="1 2">E</strain>
    </source>
</reference>
<dbReference type="Proteomes" id="UP000235371">
    <property type="component" value="Unassembled WGS sequence"/>
</dbReference>
<dbReference type="InParanoid" id="A0A2J6SX87"/>
<proteinExistence type="predicted"/>
<dbReference type="GeneID" id="36596845"/>
<dbReference type="EMBL" id="KZ613855">
    <property type="protein sequence ID" value="PMD55388.1"/>
    <property type="molecule type" value="Genomic_DNA"/>
</dbReference>
<name>A0A2J6SX87_9HELO</name>
<sequence length="137" mass="15036">MVHKLPDASKPCIADFGGVASVYVPEQERMRRGGLNCILPFDENPCSFTFHTLPGTWADHEKNCQRCIFSLEAPHGVRLYLLSHQHLASGSKSCMAISGSLSDCGAEGVVRYSASSKLESLTGRIRKLRRHGQLGLH</sequence>
<evidence type="ECO:0000313" key="1">
    <source>
        <dbReference type="EMBL" id="PMD55388.1"/>
    </source>
</evidence>
<evidence type="ECO:0000313" key="2">
    <source>
        <dbReference type="Proteomes" id="UP000235371"/>
    </source>
</evidence>
<dbReference type="AlphaFoldDB" id="A0A2J6SX87"/>
<protein>
    <submittedName>
        <fullName evidence="1">Uncharacterized protein</fullName>
    </submittedName>
</protein>